<keyword evidence="2" id="KW-0472">Membrane</keyword>
<evidence type="ECO:0000256" key="2">
    <source>
        <dbReference type="SAM" id="Phobius"/>
    </source>
</evidence>
<evidence type="ECO:0000313" key="3">
    <source>
        <dbReference type="EMBL" id="NYF40170.1"/>
    </source>
</evidence>
<feature type="region of interest" description="Disordered" evidence="1">
    <location>
        <begin position="1"/>
        <end position="37"/>
    </location>
</feature>
<name>A0A852UW53_9ACTN</name>
<evidence type="ECO:0008006" key="5">
    <source>
        <dbReference type="Google" id="ProtNLM"/>
    </source>
</evidence>
<comment type="caution">
    <text evidence="3">The sequence shown here is derived from an EMBL/GenBank/DDBJ whole genome shotgun (WGS) entry which is preliminary data.</text>
</comment>
<proteinExistence type="predicted"/>
<dbReference type="RefSeq" id="WP_179819714.1">
    <property type="nucleotide sequence ID" value="NZ_JACCCO010000001.1"/>
</dbReference>
<accession>A0A852UW53</accession>
<feature type="compositionally biased region" description="Pro residues" evidence="1">
    <location>
        <begin position="1"/>
        <end position="11"/>
    </location>
</feature>
<feature type="region of interest" description="Disordered" evidence="1">
    <location>
        <begin position="73"/>
        <end position="111"/>
    </location>
</feature>
<evidence type="ECO:0000256" key="1">
    <source>
        <dbReference type="SAM" id="MobiDB-lite"/>
    </source>
</evidence>
<feature type="transmembrane region" description="Helical" evidence="2">
    <location>
        <begin position="116"/>
        <end position="134"/>
    </location>
</feature>
<keyword evidence="2" id="KW-0812">Transmembrane</keyword>
<sequence>MTSPDDTPPGVPSEGAGAGGGVPSGDDPSRAAAPGDTGGVEAALLALGEALEVPAPPPAEVALAVRARLEAAGEGRPAGAPGGGPRPEPSSRPGPRRAPGRRGDGRGPGRVTRRRAVVAVVVAAALLLGVTPAGQAAVARVLRFAGIELRVGGPGPLPSGVAEPLPGERRVTLEEARRQAAFPVSVPTGLEDPADVRVADGGRVVSLLWPGIRLDEYDGVLQVVFRKELGPPWPDQVTVGASTGWWIPGPHGLVYLPRTGVGEAPARPRRADPTLIWQKGRTGLRLEGVADLRRALEIARSAR</sequence>
<reference evidence="3 4" key="1">
    <citation type="submission" date="2020-07" db="EMBL/GenBank/DDBJ databases">
        <title>Sequencing the genomes of 1000 actinobacteria strains.</title>
        <authorList>
            <person name="Klenk H.-P."/>
        </authorList>
    </citation>
    <scope>NUCLEOTIDE SEQUENCE [LARGE SCALE GENOMIC DNA]</scope>
    <source>
        <strain evidence="3 4">DSM 45763</strain>
    </source>
</reference>
<dbReference type="Proteomes" id="UP000576393">
    <property type="component" value="Unassembled WGS sequence"/>
</dbReference>
<organism evidence="3 4">
    <name type="scientific">Streptosporangium sandarakinum</name>
    <dbReference type="NCBI Taxonomy" id="1260955"/>
    <lineage>
        <taxon>Bacteria</taxon>
        <taxon>Bacillati</taxon>
        <taxon>Actinomycetota</taxon>
        <taxon>Actinomycetes</taxon>
        <taxon>Streptosporangiales</taxon>
        <taxon>Streptosporangiaceae</taxon>
        <taxon>Streptosporangium</taxon>
    </lineage>
</organism>
<protein>
    <recommendedName>
        <fullName evidence="5">DUF4367 domain-containing protein</fullName>
    </recommendedName>
</protein>
<dbReference type="EMBL" id="JACCCO010000001">
    <property type="protein sequence ID" value="NYF40170.1"/>
    <property type="molecule type" value="Genomic_DNA"/>
</dbReference>
<keyword evidence="4" id="KW-1185">Reference proteome</keyword>
<keyword evidence="2" id="KW-1133">Transmembrane helix</keyword>
<gene>
    <name evidence="3" type="ORF">HDA43_002329</name>
</gene>
<evidence type="ECO:0000313" key="4">
    <source>
        <dbReference type="Proteomes" id="UP000576393"/>
    </source>
</evidence>
<dbReference type="AlphaFoldDB" id="A0A852UW53"/>